<sequence length="1058" mass="110340">MIKEKPDRFASTSSATTSAAATSITPPLTTSSSSPTTPGTAGTVSLSQSASDGAINSSALSKSPGTTSSTGGGSSGSPSATKATTNSSNATGINTTNSSTVPNNSASGVSPQSSSSSSSNSNTKHSPTHQLSKKEKDGQTSITPTVSSLLPTIKDEPITSDPLMGNGDDMCALQADQIKRESDSGSSTTSSSTLAGNLKDNARLGKNGIGATGIIGSTNTGSVPGGYEKTNRSPLSEARIKEELTSLSGGPQTCNLSLVKMEASSGSESIDFQSQQQITPMDQVSNRVSGDGNSPADSNLGNTNATGQPGQPVPSNVMSKQSGGMEYMQTQNHIFVFSTSLANKSAEAVMTRQYASIIAYHCAQPGSKKFLEKHPLKQSQFQRQNPAQWLNNISVMKSKSNIRGPVVGGNNSGGMAMQQQHQQQSHMSGVGFQAGGSTGSIQDDMMSNPDNDLLSSWDDASSHHNIGLDVLSNGNTNTGPPNTTTSSVSIASSTVASAASLLSDSTGLDNLVPGSPLSGRIGSNNLSLGPIMQQPQQSPTAMVNSGPGSLGSTSPGLGGMTPSLQGVKVPDANLTPQQRQHREEQLAKLKQMNTLLFPEQMPSDCLISDADQEGAGSGGPPPCKMHLSAPPGASRGASVPNMGGGPAGQMSGGPGCTQMAPNMSPSGPMGGMPFNNMSMMPGMNNSGAINDGPHCIPGGMMHQSNVMGVPGSGPHQQMIGNMNMNMGGPRAHLSQQQQQQLQQQQMMGGMNSCMLPMGPGGMMNQKQMMGGPGGQTVQAQMEWNKLQHQFFEERKGDDHRMDGGRGGHMQSERDRIHGERMFQMNLGGPPMPSGMMPGNRQMSGSIRHPNHPNQQQQFQQHHQQGSRLQGPPPPYHQTQRSASVPIATQSPNPSSPTNNPTSNLSLPSPRAGSALNSPAADHTRQQQPSFKHLGQSPTSIDSPVPQQRPVNHSNPSTPISSHLSPNASLKDLELATSQHIPGKEPNLMPVPSPQQIQYLNTFEGQELTIQKQANTSLKDSNNMTGQQQQHHQTMQGGHAENRLSGSNTPLTPSGSIEP</sequence>
<dbReference type="EMBL" id="WJQU01000002">
    <property type="protein sequence ID" value="KAJ6642422.1"/>
    <property type="molecule type" value="Genomic_DNA"/>
</dbReference>
<feature type="compositionally biased region" description="Low complexity" evidence="4">
    <location>
        <begin position="851"/>
        <end position="863"/>
    </location>
</feature>
<comment type="similarity">
    <text evidence="2">Belongs to the BCL9 family.</text>
</comment>
<dbReference type="AlphaFoldDB" id="A0A9Q0N3J1"/>
<feature type="compositionally biased region" description="Polar residues" evidence="4">
    <location>
        <begin position="876"/>
        <end position="889"/>
    </location>
</feature>
<dbReference type="GO" id="GO:0008013">
    <property type="term" value="F:beta-catenin binding"/>
    <property type="evidence" value="ECO:0007669"/>
    <property type="project" value="InterPro"/>
</dbReference>
<keyword evidence="7" id="KW-1185">Reference proteome</keyword>
<dbReference type="GO" id="GO:0060070">
    <property type="term" value="P:canonical Wnt signaling pathway"/>
    <property type="evidence" value="ECO:0007669"/>
    <property type="project" value="InterPro"/>
</dbReference>
<proteinExistence type="inferred from homology"/>
<feature type="compositionally biased region" description="Low complexity" evidence="4">
    <location>
        <begin position="76"/>
        <end position="125"/>
    </location>
</feature>
<accession>A0A9Q0N3J1</accession>
<evidence type="ECO:0000313" key="6">
    <source>
        <dbReference type="EMBL" id="KAJ6642422.1"/>
    </source>
</evidence>
<dbReference type="GO" id="GO:0045944">
    <property type="term" value="P:positive regulation of transcription by RNA polymerase II"/>
    <property type="evidence" value="ECO:0007669"/>
    <property type="project" value="TreeGrafter"/>
</dbReference>
<protein>
    <submittedName>
        <fullName evidence="6">Protein BCL9 like</fullName>
    </submittedName>
</protein>
<organism evidence="6 7">
    <name type="scientific">Pseudolycoriella hygida</name>
    <dbReference type="NCBI Taxonomy" id="35572"/>
    <lineage>
        <taxon>Eukaryota</taxon>
        <taxon>Metazoa</taxon>
        <taxon>Ecdysozoa</taxon>
        <taxon>Arthropoda</taxon>
        <taxon>Hexapoda</taxon>
        <taxon>Insecta</taxon>
        <taxon>Pterygota</taxon>
        <taxon>Neoptera</taxon>
        <taxon>Endopterygota</taxon>
        <taxon>Diptera</taxon>
        <taxon>Nematocera</taxon>
        <taxon>Sciaroidea</taxon>
        <taxon>Sciaridae</taxon>
        <taxon>Pseudolycoriella</taxon>
    </lineage>
</organism>
<feature type="compositionally biased region" description="Low complexity" evidence="4">
    <location>
        <begin position="184"/>
        <end position="193"/>
    </location>
</feature>
<evidence type="ECO:0000256" key="1">
    <source>
        <dbReference type="ARBA" id="ARBA00004123"/>
    </source>
</evidence>
<feature type="compositionally biased region" description="Polar residues" evidence="4">
    <location>
        <begin position="139"/>
        <end position="150"/>
    </location>
</feature>
<evidence type="ECO:0000256" key="4">
    <source>
        <dbReference type="SAM" id="MobiDB-lite"/>
    </source>
</evidence>
<feature type="region of interest" description="Disordered" evidence="4">
    <location>
        <begin position="283"/>
        <end position="319"/>
    </location>
</feature>
<evidence type="ECO:0000256" key="2">
    <source>
        <dbReference type="ARBA" id="ARBA00009200"/>
    </source>
</evidence>
<feature type="domain" description="B-cell lymphoma 9 beta-catenin binding" evidence="5">
    <location>
        <begin position="573"/>
        <end position="600"/>
    </location>
</feature>
<dbReference type="Pfam" id="PF11502">
    <property type="entry name" value="BCL9"/>
    <property type="match status" value="1"/>
</dbReference>
<feature type="compositionally biased region" description="Polar residues" evidence="4">
    <location>
        <begin position="1009"/>
        <end position="1022"/>
    </location>
</feature>
<feature type="non-terminal residue" evidence="6">
    <location>
        <position position="1"/>
    </location>
</feature>
<dbReference type="Proteomes" id="UP001151699">
    <property type="component" value="Chromosome B"/>
</dbReference>
<reference evidence="6" key="1">
    <citation type="submission" date="2022-07" db="EMBL/GenBank/DDBJ databases">
        <authorList>
            <person name="Trinca V."/>
            <person name="Uliana J.V.C."/>
            <person name="Torres T.T."/>
            <person name="Ward R.J."/>
            <person name="Monesi N."/>
        </authorList>
    </citation>
    <scope>NUCLEOTIDE SEQUENCE</scope>
    <source>
        <strain evidence="6">HSMRA1968</strain>
        <tissue evidence="6">Whole embryos</tissue>
    </source>
</reference>
<feature type="compositionally biased region" description="Polar residues" evidence="4">
    <location>
        <begin position="925"/>
        <end position="965"/>
    </location>
</feature>
<evidence type="ECO:0000313" key="7">
    <source>
        <dbReference type="Proteomes" id="UP001151699"/>
    </source>
</evidence>
<feature type="compositionally biased region" description="Low complexity" evidence="4">
    <location>
        <begin position="890"/>
        <end position="909"/>
    </location>
</feature>
<dbReference type="InterPro" id="IPR024670">
    <property type="entry name" value="BCL9_beta-catenin-bd_dom"/>
</dbReference>
<feature type="region of interest" description="Disordered" evidence="4">
    <location>
        <begin position="1"/>
        <end position="234"/>
    </location>
</feature>
<evidence type="ECO:0000256" key="3">
    <source>
        <dbReference type="ARBA" id="ARBA00023242"/>
    </source>
</evidence>
<feature type="region of interest" description="Disordered" evidence="4">
    <location>
        <begin position="1009"/>
        <end position="1058"/>
    </location>
</feature>
<dbReference type="InterPro" id="IPR015668">
    <property type="entry name" value="Bcl-9/Bcl-9l"/>
</dbReference>
<feature type="compositionally biased region" description="Polar residues" evidence="4">
    <location>
        <begin position="1043"/>
        <end position="1058"/>
    </location>
</feature>
<name>A0A9Q0N3J1_9DIPT</name>
<gene>
    <name evidence="6" type="primary">lgs_0</name>
    <name evidence="6" type="ORF">Bhyg_07370</name>
</gene>
<feature type="compositionally biased region" description="Polar residues" evidence="4">
    <location>
        <begin position="534"/>
        <end position="543"/>
    </location>
</feature>
<feature type="region of interest" description="Disordered" evidence="4">
    <location>
        <begin position="534"/>
        <end position="553"/>
    </location>
</feature>
<dbReference type="OrthoDB" id="7668649at2759"/>
<dbReference type="PANTHER" id="PTHR15185">
    <property type="entry name" value="BCL9"/>
    <property type="match status" value="1"/>
</dbReference>
<evidence type="ECO:0000259" key="5">
    <source>
        <dbReference type="Pfam" id="PF11502"/>
    </source>
</evidence>
<comment type="caution">
    <text evidence="6">The sequence shown here is derived from an EMBL/GenBank/DDBJ whole genome shotgun (WGS) entry which is preliminary data.</text>
</comment>
<feature type="compositionally biased region" description="Low complexity" evidence="4">
    <location>
        <begin position="1023"/>
        <end position="1038"/>
    </location>
</feature>
<feature type="compositionally biased region" description="Low complexity" evidence="4">
    <location>
        <begin position="10"/>
        <end position="43"/>
    </location>
</feature>
<dbReference type="GO" id="GO:0003713">
    <property type="term" value="F:transcription coactivator activity"/>
    <property type="evidence" value="ECO:0007669"/>
    <property type="project" value="InterPro"/>
</dbReference>
<feature type="region of interest" description="Disordered" evidence="4">
    <location>
        <begin position="825"/>
        <end position="965"/>
    </location>
</feature>
<comment type="subcellular location">
    <subcellularLocation>
        <location evidence="1">Nucleus</location>
    </subcellularLocation>
</comment>
<dbReference type="GO" id="GO:1990907">
    <property type="term" value="C:beta-catenin-TCF complex"/>
    <property type="evidence" value="ECO:0007669"/>
    <property type="project" value="TreeGrafter"/>
</dbReference>
<dbReference type="PANTHER" id="PTHR15185:SF6">
    <property type="entry name" value="B-CELL LYMPHOMA 9 BETA-CATENIN BINDING DOMAIN-CONTAINING PROTEIN"/>
    <property type="match status" value="1"/>
</dbReference>
<keyword evidence="3" id="KW-0539">Nucleus</keyword>
<feature type="compositionally biased region" description="Polar residues" evidence="4">
    <location>
        <begin position="44"/>
        <end position="60"/>
    </location>
</feature>